<dbReference type="RefSeq" id="WP_301814606.1">
    <property type="nucleotide sequence ID" value="NZ_JAUJZH010000028.1"/>
</dbReference>
<organism evidence="1 2">
    <name type="scientific">Variovorax ginsengisoli</name>
    <dbReference type="NCBI Taxonomy" id="363844"/>
    <lineage>
        <taxon>Bacteria</taxon>
        <taxon>Pseudomonadati</taxon>
        <taxon>Pseudomonadota</taxon>
        <taxon>Betaproteobacteria</taxon>
        <taxon>Burkholderiales</taxon>
        <taxon>Comamonadaceae</taxon>
        <taxon>Variovorax</taxon>
    </lineage>
</organism>
<accession>A0ABT8SBZ1</accession>
<comment type="caution">
    <text evidence="1">The sequence shown here is derived from an EMBL/GenBank/DDBJ whole genome shotgun (WGS) entry which is preliminary data.</text>
</comment>
<proteinExistence type="predicted"/>
<sequence>MLLRGASGSVISSMPLASAGKKMGLSEMLGIRQPQQALKFLA</sequence>
<evidence type="ECO:0000313" key="1">
    <source>
        <dbReference type="EMBL" id="MDO1536440.1"/>
    </source>
</evidence>
<dbReference type="Proteomes" id="UP001169027">
    <property type="component" value="Unassembled WGS sequence"/>
</dbReference>
<gene>
    <name evidence="1" type="ORF">Q2T77_29565</name>
</gene>
<name>A0ABT8SBZ1_9BURK</name>
<protein>
    <submittedName>
        <fullName evidence="1">Uncharacterized protein</fullName>
    </submittedName>
</protein>
<keyword evidence="2" id="KW-1185">Reference proteome</keyword>
<reference evidence="1" key="1">
    <citation type="submission" date="2023-06" db="EMBL/GenBank/DDBJ databases">
        <authorList>
            <person name="Jiang Y."/>
            <person name="Liu Q."/>
        </authorList>
    </citation>
    <scope>NUCLEOTIDE SEQUENCE</scope>
    <source>
        <strain evidence="1">CGMCC 1.12090</strain>
    </source>
</reference>
<evidence type="ECO:0000313" key="2">
    <source>
        <dbReference type="Proteomes" id="UP001169027"/>
    </source>
</evidence>
<dbReference type="EMBL" id="JAUKVY010000028">
    <property type="protein sequence ID" value="MDO1536440.1"/>
    <property type="molecule type" value="Genomic_DNA"/>
</dbReference>